<protein>
    <recommendedName>
        <fullName evidence="5">Translation initiation factor beta propellor-like domain-containing protein</fullName>
    </recommendedName>
</protein>
<dbReference type="InterPro" id="IPR011400">
    <property type="entry name" value="EIF3B"/>
</dbReference>
<keyword evidence="1" id="KW-0963">Cytoplasm</keyword>
<keyword evidence="4" id="KW-0648">Protein biosynthesis</keyword>
<keyword evidence="2" id="KW-0396">Initiation factor</keyword>
<sequence>MEEFEMEELCDGKTLDQLFARVGPYTMLAWNDHWSDEEKFADPFFQTAVNKYGHSGWSPLGSYFVTSHDHHVLIWGSTDYLNNFGGLMCFNHHKVQQFDVSPGEKYLVTYNKPKPSDPNVSIFFASFLSFLDAKVFQLVLPINLQGLWLKIFDVKSGKGIVGVNHGGVDSPQWPVIRWAGGKDDQFFATLNKNNTIAVYETETFSPLGGNSLDLDDDVVDIAWSPTESVLAVLLKVRGQQRAKILLLQIPDKVKLVERYLPSGIVVKDCKMYWQNNGDYLAVSMDSGFKFFSIRDEGVPTDFLKLDKKILVAFAWEPSGHRFALIHKGDKATGLSVSFYSMESRGKVTELFTLHNKPANALFWSPRGNLIILAGLKACFGGKLEFVDVELKQTTSVQQHLKANHVVWDPSGRFVATAFTIPQEKFDANYSCEEDDPLERFYVWSSNGDCLYFYQCDYPLIQMEWRPYGGGIIDDDLLEKRKKYLSTTSL</sequence>
<comment type="caution">
    <text evidence="6">The sequence shown here is derived from an EMBL/GenBank/DDBJ whole genome shotgun (WGS) entry which is preliminary data.</text>
</comment>
<evidence type="ECO:0000256" key="2">
    <source>
        <dbReference type="ARBA" id="ARBA00022540"/>
    </source>
</evidence>
<dbReference type="GO" id="GO:0003743">
    <property type="term" value="F:translation initiation factor activity"/>
    <property type="evidence" value="ECO:0007669"/>
    <property type="project" value="UniProtKB-KW"/>
</dbReference>
<dbReference type="EMBL" id="CAKOAT010741820">
    <property type="protein sequence ID" value="CAH8387268.1"/>
    <property type="molecule type" value="Genomic_DNA"/>
</dbReference>
<organism evidence="6 7">
    <name type="scientific">Eruca vesicaria subsp. sativa</name>
    <name type="common">Garden rocket</name>
    <name type="synonym">Eruca sativa</name>
    <dbReference type="NCBI Taxonomy" id="29727"/>
    <lineage>
        <taxon>Eukaryota</taxon>
        <taxon>Viridiplantae</taxon>
        <taxon>Streptophyta</taxon>
        <taxon>Embryophyta</taxon>
        <taxon>Tracheophyta</taxon>
        <taxon>Spermatophyta</taxon>
        <taxon>Magnoliopsida</taxon>
        <taxon>eudicotyledons</taxon>
        <taxon>Gunneridae</taxon>
        <taxon>Pentapetalae</taxon>
        <taxon>rosids</taxon>
        <taxon>malvids</taxon>
        <taxon>Brassicales</taxon>
        <taxon>Brassicaceae</taxon>
        <taxon>Brassiceae</taxon>
        <taxon>Eruca</taxon>
    </lineage>
</organism>
<evidence type="ECO:0000256" key="1">
    <source>
        <dbReference type="ARBA" id="ARBA00022490"/>
    </source>
</evidence>
<evidence type="ECO:0000259" key="5">
    <source>
        <dbReference type="Pfam" id="PF08662"/>
    </source>
</evidence>
<evidence type="ECO:0000256" key="3">
    <source>
        <dbReference type="ARBA" id="ARBA00022884"/>
    </source>
</evidence>
<evidence type="ECO:0000256" key="4">
    <source>
        <dbReference type="ARBA" id="ARBA00022917"/>
    </source>
</evidence>
<dbReference type="InterPro" id="IPR015943">
    <property type="entry name" value="WD40/YVTN_repeat-like_dom_sf"/>
</dbReference>
<dbReference type="AlphaFoldDB" id="A0ABC8LUH2"/>
<keyword evidence="3" id="KW-0694">RNA-binding</keyword>
<gene>
    <name evidence="6" type="ORF">ERUC_LOCUS39751</name>
</gene>
<dbReference type="InterPro" id="IPR013979">
    <property type="entry name" value="TIF_beta_prop-like"/>
</dbReference>
<evidence type="ECO:0000313" key="7">
    <source>
        <dbReference type="Proteomes" id="UP001642260"/>
    </source>
</evidence>
<dbReference type="Gene3D" id="2.130.10.10">
    <property type="entry name" value="YVTN repeat-like/Quinoprotein amine dehydrogenase"/>
    <property type="match status" value="1"/>
</dbReference>
<evidence type="ECO:0000313" key="6">
    <source>
        <dbReference type="EMBL" id="CAH8387268.1"/>
    </source>
</evidence>
<feature type="domain" description="Translation initiation factor beta propellor-like" evidence="5">
    <location>
        <begin position="266"/>
        <end position="429"/>
    </location>
</feature>
<dbReference type="Pfam" id="PF08662">
    <property type="entry name" value="eIF2A"/>
    <property type="match status" value="1"/>
</dbReference>
<proteinExistence type="predicted"/>
<name>A0ABC8LUH2_ERUVS</name>
<dbReference type="GO" id="GO:0003723">
    <property type="term" value="F:RNA binding"/>
    <property type="evidence" value="ECO:0007669"/>
    <property type="project" value="UniProtKB-KW"/>
</dbReference>
<dbReference type="Proteomes" id="UP001642260">
    <property type="component" value="Unassembled WGS sequence"/>
</dbReference>
<dbReference type="PANTHER" id="PTHR14068">
    <property type="entry name" value="EUKARYOTIC TRANSLATION INITIATION FACTOR 3 EIF3 -RELATED"/>
    <property type="match status" value="1"/>
</dbReference>
<reference evidence="6 7" key="1">
    <citation type="submission" date="2022-03" db="EMBL/GenBank/DDBJ databases">
        <authorList>
            <person name="Macdonald S."/>
            <person name="Ahmed S."/>
            <person name="Newling K."/>
        </authorList>
    </citation>
    <scope>NUCLEOTIDE SEQUENCE [LARGE SCALE GENOMIC DNA]</scope>
</reference>
<keyword evidence="7" id="KW-1185">Reference proteome</keyword>
<dbReference type="SUPFAM" id="SSF82171">
    <property type="entry name" value="DPP6 N-terminal domain-like"/>
    <property type="match status" value="1"/>
</dbReference>
<accession>A0ABC8LUH2</accession>
<dbReference type="PANTHER" id="PTHR14068:SF0">
    <property type="entry name" value="EUKARYOTIC TRANSLATION INITIATION FACTOR 3 SUBUNIT B"/>
    <property type="match status" value="1"/>
</dbReference>